<feature type="transmembrane region" description="Helical" evidence="7">
    <location>
        <begin position="73"/>
        <end position="91"/>
    </location>
</feature>
<sequence>MSRWVALGVLCVSLLAIVIDNTIVNVALPTLARELDADLSELQWVVDAYTLAFAGLLLLAGTLGDRFGRRRTLLAGLAVFGASSAAAAFAGGVDALIAGRAVMGAGAAFIMPATLSLLITVFTDARERALAVGLWAATAGLGVAIGPVAGGWLLEHFAWGSIFLVNVPLCVIAIVVGLRVVPESRDPAAPRIDWLGAALSGVGLVALVWAIIEAPGKGWTSGPVLAAGALAAIVLTAFVVQQRRAAAPLLDLRLFRDPRFTAASGTITILFFALFGFLFLSTQYLQFVLGFSPTAAGVRLLPYAGAMIVFAILSAKLVAAFGTKRVVTTGLALFATGLAVGATIASDGGYARLALAFVLMGAGMGLAGAPATEAIMTSLPPERANIGSAVNDTSRELGGALGVAVVGSIMSSLYSGALPAGAPAAARDSLGAAVASGPAVAEAAREAFVDALSTASIVVAAAVALGALLAWRYLPAHRRPHPSGSVQTSAIDGS</sequence>
<reference evidence="9" key="1">
    <citation type="submission" date="2022-10" db="EMBL/GenBank/DDBJ databases">
        <title>The WGS of Solirubrobacter ginsenosidimutans DSM 21036.</title>
        <authorList>
            <person name="Jiang Z."/>
        </authorList>
    </citation>
    <scope>NUCLEOTIDE SEQUENCE</scope>
    <source>
        <strain evidence="9">DSM 21036</strain>
    </source>
</reference>
<feature type="transmembrane region" description="Helical" evidence="7">
    <location>
        <begin position="192"/>
        <end position="212"/>
    </location>
</feature>
<keyword evidence="10" id="KW-1185">Reference proteome</keyword>
<keyword evidence="4 7" id="KW-0812">Transmembrane</keyword>
<dbReference type="PROSITE" id="PS50850">
    <property type="entry name" value="MFS"/>
    <property type="match status" value="1"/>
</dbReference>
<proteinExistence type="predicted"/>
<dbReference type="CDD" id="cd17321">
    <property type="entry name" value="MFS_MMR_MDR_like"/>
    <property type="match status" value="1"/>
</dbReference>
<comment type="subcellular location">
    <subcellularLocation>
        <location evidence="1">Cell membrane</location>
        <topology evidence="1">Multi-pass membrane protein</topology>
    </subcellularLocation>
</comment>
<evidence type="ECO:0000256" key="1">
    <source>
        <dbReference type="ARBA" id="ARBA00004651"/>
    </source>
</evidence>
<protein>
    <submittedName>
        <fullName evidence="9">DHA2 family efflux MFS transporter permease subunit</fullName>
    </submittedName>
</protein>
<dbReference type="GO" id="GO:0022857">
    <property type="term" value="F:transmembrane transporter activity"/>
    <property type="evidence" value="ECO:0007669"/>
    <property type="project" value="InterPro"/>
</dbReference>
<feature type="transmembrane region" description="Helical" evidence="7">
    <location>
        <begin position="260"/>
        <end position="280"/>
    </location>
</feature>
<dbReference type="Proteomes" id="UP001149140">
    <property type="component" value="Unassembled WGS sequence"/>
</dbReference>
<keyword evidence="5 7" id="KW-1133">Transmembrane helix</keyword>
<dbReference type="InterPro" id="IPR011701">
    <property type="entry name" value="MFS"/>
</dbReference>
<accession>A0A9X3S836</accession>
<dbReference type="Gene3D" id="1.20.1250.20">
    <property type="entry name" value="MFS general substrate transporter like domains"/>
    <property type="match status" value="1"/>
</dbReference>
<dbReference type="Gene3D" id="1.20.1720.10">
    <property type="entry name" value="Multidrug resistance protein D"/>
    <property type="match status" value="1"/>
</dbReference>
<keyword evidence="3" id="KW-1003">Cell membrane</keyword>
<feature type="transmembrane region" description="Helical" evidence="7">
    <location>
        <begin position="397"/>
        <end position="417"/>
    </location>
</feature>
<feature type="transmembrane region" description="Helical" evidence="7">
    <location>
        <begin position="158"/>
        <end position="180"/>
    </location>
</feature>
<dbReference type="InterPro" id="IPR004638">
    <property type="entry name" value="EmrB-like"/>
</dbReference>
<feature type="transmembrane region" description="Helical" evidence="7">
    <location>
        <begin position="351"/>
        <end position="376"/>
    </location>
</feature>
<feature type="transmembrane region" description="Helical" evidence="7">
    <location>
        <begin position="44"/>
        <end position="61"/>
    </location>
</feature>
<keyword evidence="2" id="KW-0813">Transport</keyword>
<feature type="transmembrane region" description="Helical" evidence="7">
    <location>
        <begin position="300"/>
        <end position="319"/>
    </location>
</feature>
<dbReference type="NCBIfam" id="TIGR00711">
    <property type="entry name" value="efflux_EmrB"/>
    <property type="match status" value="1"/>
</dbReference>
<evidence type="ECO:0000256" key="5">
    <source>
        <dbReference type="ARBA" id="ARBA00022989"/>
    </source>
</evidence>
<feature type="transmembrane region" description="Helical" evidence="7">
    <location>
        <begin position="218"/>
        <end position="240"/>
    </location>
</feature>
<keyword evidence="6 7" id="KW-0472">Membrane</keyword>
<organism evidence="9 10">
    <name type="scientific">Solirubrobacter ginsenosidimutans</name>
    <dbReference type="NCBI Taxonomy" id="490573"/>
    <lineage>
        <taxon>Bacteria</taxon>
        <taxon>Bacillati</taxon>
        <taxon>Actinomycetota</taxon>
        <taxon>Thermoleophilia</taxon>
        <taxon>Solirubrobacterales</taxon>
        <taxon>Solirubrobacteraceae</taxon>
        <taxon>Solirubrobacter</taxon>
    </lineage>
</organism>
<comment type="caution">
    <text evidence="9">The sequence shown here is derived from an EMBL/GenBank/DDBJ whole genome shotgun (WGS) entry which is preliminary data.</text>
</comment>
<dbReference type="PANTHER" id="PTHR42718">
    <property type="entry name" value="MAJOR FACILITATOR SUPERFAMILY MULTIDRUG TRANSPORTER MFSC"/>
    <property type="match status" value="1"/>
</dbReference>
<dbReference type="AlphaFoldDB" id="A0A9X3S836"/>
<name>A0A9X3S836_9ACTN</name>
<evidence type="ECO:0000256" key="7">
    <source>
        <dbReference type="SAM" id="Phobius"/>
    </source>
</evidence>
<evidence type="ECO:0000256" key="2">
    <source>
        <dbReference type="ARBA" id="ARBA00022448"/>
    </source>
</evidence>
<dbReference type="PRINTS" id="PR01036">
    <property type="entry name" value="TCRTETB"/>
</dbReference>
<dbReference type="GO" id="GO:0005886">
    <property type="term" value="C:plasma membrane"/>
    <property type="evidence" value="ECO:0007669"/>
    <property type="project" value="UniProtKB-SubCell"/>
</dbReference>
<gene>
    <name evidence="9" type="ORF">OM076_27520</name>
</gene>
<dbReference type="SUPFAM" id="SSF103473">
    <property type="entry name" value="MFS general substrate transporter"/>
    <property type="match status" value="1"/>
</dbReference>
<feature type="transmembrane region" description="Helical" evidence="7">
    <location>
        <begin position="451"/>
        <end position="471"/>
    </location>
</feature>
<evidence type="ECO:0000256" key="3">
    <source>
        <dbReference type="ARBA" id="ARBA00022475"/>
    </source>
</evidence>
<feature type="transmembrane region" description="Helical" evidence="7">
    <location>
        <begin position="326"/>
        <end position="345"/>
    </location>
</feature>
<dbReference type="InterPro" id="IPR036259">
    <property type="entry name" value="MFS_trans_sf"/>
</dbReference>
<feature type="transmembrane region" description="Helical" evidence="7">
    <location>
        <begin position="97"/>
        <end position="122"/>
    </location>
</feature>
<dbReference type="RefSeq" id="WP_270043303.1">
    <property type="nucleotide sequence ID" value="NZ_JAPDOD010000030.1"/>
</dbReference>
<evidence type="ECO:0000313" key="9">
    <source>
        <dbReference type="EMBL" id="MDA0164053.1"/>
    </source>
</evidence>
<evidence type="ECO:0000256" key="4">
    <source>
        <dbReference type="ARBA" id="ARBA00022692"/>
    </source>
</evidence>
<dbReference type="PANTHER" id="PTHR42718:SF42">
    <property type="entry name" value="EXPORT PROTEIN"/>
    <property type="match status" value="1"/>
</dbReference>
<evidence type="ECO:0000259" key="8">
    <source>
        <dbReference type="PROSITE" id="PS50850"/>
    </source>
</evidence>
<evidence type="ECO:0000256" key="6">
    <source>
        <dbReference type="ARBA" id="ARBA00023136"/>
    </source>
</evidence>
<evidence type="ECO:0000313" key="10">
    <source>
        <dbReference type="Proteomes" id="UP001149140"/>
    </source>
</evidence>
<feature type="transmembrane region" description="Helical" evidence="7">
    <location>
        <begin position="129"/>
        <end position="152"/>
    </location>
</feature>
<feature type="domain" description="Major facilitator superfamily (MFS) profile" evidence="8">
    <location>
        <begin position="6"/>
        <end position="478"/>
    </location>
</feature>
<dbReference type="Pfam" id="PF07690">
    <property type="entry name" value="MFS_1"/>
    <property type="match status" value="1"/>
</dbReference>
<dbReference type="InterPro" id="IPR020846">
    <property type="entry name" value="MFS_dom"/>
</dbReference>
<dbReference type="EMBL" id="JAPDOD010000030">
    <property type="protein sequence ID" value="MDA0164053.1"/>
    <property type="molecule type" value="Genomic_DNA"/>
</dbReference>